<feature type="transmembrane region" description="Helical" evidence="1">
    <location>
        <begin position="51"/>
        <end position="73"/>
    </location>
</feature>
<keyword evidence="3" id="KW-1185">Reference proteome</keyword>
<sequence length="230" mass="25348">MGANKKTARIAGLLYLIVVITGTINLGYVPGKLIVWDNAQATFNNIIASETLFRLGILSGLICYTAFLLLPFVLYDLFKAVNKTYAVLMVVLAVVSVPISFVNLLNKFAVLSLIGKAAYLKVFTTAELQSQVMLHLRYYSNGNQLAQIFWGLWLFPFGWLVYKSGFLPKILGVFLMAGCFGYLINFTGGFLFHGYSDTAISSYITLPASIGEIGTCLWLLIMGIKNKPAQ</sequence>
<proteinExistence type="predicted"/>
<comment type="caution">
    <text evidence="2">The sequence shown here is derived from an EMBL/GenBank/DDBJ whole genome shotgun (WGS) entry which is preliminary data.</text>
</comment>
<evidence type="ECO:0000313" key="3">
    <source>
        <dbReference type="Proteomes" id="UP000618754"/>
    </source>
</evidence>
<feature type="transmembrane region" description="Helical" evidence="1">
    <location>
        <begin position="85"/>
        <end position="105"/>
    </location>
</feature>
<organism evidence="2 3">
    <name type="scientific">Mucilaginibacter rigui</name>
    <dbReference type="NCBI Taxonomy" id="534635"/>
    <lineage>
        <taxon>Bacteria</taxon>
        <taxon>Pseudomonadati</taxon>
        <taxon>Bacteroidota</taxon>
        <taxon>Sphingobacteriia</taxon>
        <taxon>Sphingobacteriales</taxon>
        <taxon>Sphingobacteriaceae</taxon>
        <taxon>Mucilaginibacter</taxon>
    </lineage>
</organism>
<feature type="transmembrane region" description="Helical" evidence="1">
    <location>
        <begin position="174"/>
        <end position="194"/>
    </location>
</feature>
<feature type="transmembrane region" description="Helical" evidence="1">
    <location>
        <begin position="12"/>
        <end position="31"/>
    </location>
</feature>
<evidence type="ECO:0000313" key="2">
    <source>
        <dbReference type="EMBL" id="MBD1384288.1"/>
    </source>
</evidence>
<dbReference type="EMBL" id="JACWMW010000001">
    <property type="protein sequence ID" value="MBD1384288.1"/>
    <property type="molecule type" value="Genomic_DNA"/>
</dbReference>
<feature type="transmembrane region" description="Helical" evidence="1">
    <location>
        <begin position="144"/>
        <end position="162"/>
    </location>
</feature>
<dbReference type="InterPro" id="IPR025495">
    <property type="entry name" value="DUF4386"/>
</dbReference>
<reference evidence="2 3" key="1">
    <citation type="submission" date="2020-09" db="EMBL/GenBank/DDBJ databases">
        <title>Novel species of Mucilaginibacter isolated from a glacier on the Tibetan Plateau.</title>
        <authorList>
            <person name="Liu Q."/>
            <person name="Xin Y.-H."/>
        </authorList>
    </citation>
    <scope>NUCLEOTIDE SEQUENCE [LARGE SCALE GENOMIC DNA]</scope>
    <source>
        <strain evidence="2 3">CGMCC 1.13878</strain>
    </source>
</reference>
<name>A0ABR7X122_9SPHI</name>
<dbReference type="Pfam" id="PF14329">
    <property type="entry name" value="DUF4386"/>
    <property type="match status" value="1"/>
</dbReference>
<keyword evidence="1" id="KW-1133">Transmembrane helix</keyword>
<feature type="transmembrane region" description="Helical" evidence="1">
    <location>
        <begin position="200"/>
        <end position="221"/>
    </location>
</feature>
<dbReference type="RefSeq" id="WP_191174172.1">
    <property type="nucleotide sequence ID" value="NZ_JACWMW010000001.1"/>
</dbReference>
<dbReference type="Proteomes" id="UP000618754">
    <property type="component" value="Unassembled WGS sequence"/>
</dbReference>
<keyword evidence="1" id="KW-0812">Transmembrane</keyword>
<gene>
    <name evidence="2" type="ORF">IDJ75_03285</name>
</gene>
<protein>
    <submittedName>
        <fullName evidence="2">DUF4386 domain-containing protein</fullName>
    </submittedName>
</protein>
<accession>A0ABR7X122</accession>
<evidence type="ECO:0000256" key="1">
    <source>
        <dbReference type="SAM" id="Phobius"/>
    </source>
</evidence>
<keyword evidence="1" id="KW-0472">Membrane</keyword>